<sequence>MKSLRVFSIFQIMKVLAIVLVALVVAQAAERDLSKYQPRSVLYPRAPSTSTNSKVFPKRTPTVDTRGFCGQAKSSSRIVGGTEAVPHSLPWQVAVFIDDMYFCGGSLISNEWVLTAAHCADAAVFFDVYLGSHNVRLAAADEPTRVEVRATEYTVHPDWASLRIRNDVALIKLPAPIEFTPEIQPICMAPSTEPDHVGDILHNSGWGKPSDDAAGISPTLNEVYMPCMSNAECALTFGNTITDGNICTDTTGGHSACNGDSGGPLSFINGGVYNQVGIVSFGSSAGCEVGYPAAYTRVSYYADWISSVTGLVI</sequence>
<dbReference type="Gene3D" id="2.40.10.10">
    <property type="entry name" value="Trypsin-like serine proteases"/>
    <property type="match status" value="2"/>
</dbReference>
<keyword evidence="1 6" id="KW-0732">Signal</keyword>
<dbReference type="SUPFAM" id="SSF50494">
    <property type="entry name" value="Trypsin-like serine proteases"/>
    <property type="match status" value="1"/>
</dbReference>
<dbReference type="InterPro" id="IPR001254">
    <property type="entry name" value="Trypsin_dom"/>
</dbReference>
<comment type="caution">
    <text evidence="8">The sequence shown here is derived from an EMBL/GenBank/DDBJ whole genome shotgun (WGS) entry which is preliminary data.</text>
</comment>
<keyword evidence="9" id="KW-1185">Reference proteome</keyword>
<gene>
    <name evidence="8" type="ORF">GHT06_015741</name>
</gene>
<dbReference type="CDD" id="cd00190">
    <property type="entry name" value="Tryp_SPc"/>
    <property type="match status" value="1"/>
</dbReference>
<keyword evidence="5" id="KW-0720">Serine protease</keyword>
<feature type="domain" description="Peptidase S1" evidence="7">
    <location>
        <begin position="78"/>
        <end position="310"/>
    </location>
</feature>
<dbReference type="FunFam" id="2.40.10.10:FF:000025">
    <property type="entry name" value="serine proteases 1/2"/>
    <property type="match status" value="1"/>
</dbReference>
<feature type="chain" id="PRO_5041904145" evidence="6">
    <location>
        <begin position="29"/>
        <end position="313"/>
    </location>
</feature>
<keyword evidence="3" id="KW-0865">Zymogen</keyword>
<dbReference type="PANTHER" id="PTHR24252:SF7">
    <property type="entry name" value="HYALIN"/>
    <property type="match status" value="1"/>
</dbReference>
<evidence type="ECO:0000256" key="1">
    <source>
        <dbReference type="ARBA" id="ARBA00022729"/>
    </source>
</evidence>
<protein>
    <submittedName>
        <fullName evidence="8">Chymotrypsin-like protein</fullName>
    </submittedName>
</protein>
<dbReference type="PROSITE" id="PS00135">
    <property type="entry name" value="TRYPSIN_SER"/>
    <property type="match status" value="1"/>
</dbReference>
<dbReference type="Pfam" id="PF00089">
    <property type="entry name" value="Trypsin"/>
    <property type="match status" value="1"/>
</dbReference>
<dbReference type="PRINTS" id="PR00722">
    <property type="entry name" value="CHYMOTRYPSIN"/>
</dbReference>
<keyword evidence="2 5" id="KW-0378">Hydrolase</keyword>
<evidence type="ECO:0000256" key="4">
    <source>
        <dbReference type="ARBA" id="ARBA00023157"/>
    </source>
</evidence>
<evidence type="ECO:0000259" key="7">
    <source>
        <dbReference type="PROSITE" id="PS50240"/>
    </source>
</evidence>
<dbReference type="GO" id="GO:0006508">
    <property type="term" value="P:proteolysis"/>
    <property type="evidence" value="ECO:0007669"/>
    <property type="project" value="UniProtKB-KW"/>
</dbReference>
<dbReference type="InterPro" id="IPR018114">
    <property type="entry name" value="TRYPSIN_HIS"/>
</dbReference>
<dbReference type="InterPro" id="IPR001314">
    <property type="entry name" value="Peptidase_S1A"/>
</dbReference>
<feature type="signal peptide" evidence="6">
    <location>
        <begin position="1"/>
        <end position="28"/>
    </location>
</feature>
<dbReference type="GO" id="GO:0004252">
    <property type="term" value="F:serine-type endopeptidase activity"/>
    <property type="evidence" value="ECO:0007669"/>
    <property type="project" value="InterPro"/>
</dbReference>
<dbReference type="SMART" id="SM00020">
    <property type="entry name" value="Tryp_SPc"/>
    <property type="match status" value="1"/>
</dbReference>
<dbReference type="InterPro" id="IPR043504">
    <property type="entry name" value="Peptidase_S1_PA_chymotrypsin"/>
</dbReference>
<keyword evidence="4" id="KW-1015">Disulfide bond</keyword>
<dbReference type="PROSITE" id="PS50240">
    <property type="entry name" value="TRYPSIN_DOM"/>
    <property type="match status" value="1"/>
</dbReference>
<dbReference type="PROSITE" id="PS00134">
    <property type="entry name" value="TRYPSIN_HIS"/>
    <property type="match status" value="1"/>
</dbReference>
<evidence type="ECO:0000313" key="8">
    <source>
        <dbReference type="EMBL" id="KAI9558952.1"/>
    </source>
</evidence>
<dbReference type="AlphaFoldDB" id="A0AAD5KTU1"/>
<organism evidence="8 9">
    <name type="scientific">Daphnia sinensis</name>
    <dbReference type="NCBI Taxonomy" id="1820382"/>
    <lineage>
        <taxon>Eukaryota</taxon>
        <taxon>Metazoa</taxon>
        <taxon>Ecdysozoa</taxon>
        <taxon>Arthropoda</taxon>
        <taxon>Crustacea</taxon>
        <taxon>Branchiopoda</taxon>
        <taxon>Diplostraca</taxon>
        <taxon>Cladocera</taxon>
        <taxon>Anomopoda</taxon>
        <taxon>Daphniidae</taxon>
        <taxon>Daphnia</taxon>
        <taxon>Daphnia similis group</taxon>
    </lineage>
</organism>
<accession>A0AAD5KTU1</accession>
<name>A0AAD5KTU1_9CRUS</name>
<dbReference type="Proteomes" id="UP000820818">
    <property type="component" value="Linkage Group LG5"/>
</dbReference>
<evidence type="ECO:0000256" key="3">
    <source>
        <dbReference type="ARBA" id="ARBA00023145"/>
    </source>
</evidence>
<evidence type="ECO:0000256" key="5">
    <source>
        <dbReference type="RuleBase" id="RU363034"/>
    </source>
</evidence>
<dbReference type="PANTHER" id="PTHR24252">
    <property type="entry name" value="ACROSIN-RELATED"/>
    <property type="match status" value="1"/>
</dbReference>
<dbReference type="InterPro" id="IPR033116">
    <property type="entry name" value="TRYPSIN_SER"/>
</dbReference>
<evidence type="ECO:0000256" key="2">
    <source>
        <dbReference type="ARBA" id="ARBA00022801"/>
    </source>
</evidence>
<keyword evidence="5" id="KW-0645">Protease</keyword>
<dbReference type="FunFam" id="2.40.10.10:FF:000004">
    <property type="entry name" value="Tryptase gamma 1"/>
    <property type="match status" value="1"/>
</dbReference>
<dbReference type="InterPro" id="IPR009003">
    <property type="entry name" value="Peptidase_S1_PA"/>
</dbReference>
<proteinExistence type="predicted"/>
<evidence type="ECO:0000313" key="9">
    <source>
        <dbReference type="Proteomes" id="UP000820818"/>
    </source>
</evidence>
<evidence type="ECO:0000256" key="6">
    <source>
        <dbReference type="SAM" id="SignalP"/>
    </source>
</evidence>
<dbReference type="EMBL" id="WJBH02000005">
    <property type="protein sequence ID" value="KAI9558952.1"/>
    <property type="molecule type" value="Genomic_DNA"/>
</dbReference>
<reference evidence="8 9" key="1">
    <citation type="submission" date="2022-05" db="EMBL/GenBank/DDBJ databases">
        <title>A multi-omics perspective on studying reproductive biology in Daphnia sinensis.</title>
        <authorList>
            <person name="Jia J."/>
        </authorList>
    </citation>
    <scope>NUCLEOTIDE SEQUENCE [LARGE SCALE GENOMIC DNA]</scope>
    <source>
        <strain evidence="8 9">WSL</strain>
    </source>
</reference>